<evidence type="ECO:0000259" key="5">
    <source>
        <dbReference type="SMART" id="SM00849"/>
    </source>
</evidence>
<dbReference type="CDD" id="cd07742">
    <property type="entry name" value="metallo-hydrolase-like_MBL-fold"/>
    <property type="match status" value="1"/>
</dbReference>
<name>A0A1C4Y1V2_9ACTN</name>
<dbReference type="GO" id="GO:0016787">
    <property type="term" value="F:hydrolase activity"/>
    <property type="evidence" value="ECO:0007669"/>
    <property type="project" value="UniProtKB-KW"/>
</dbReference>
<dbReference type="Gene3D" id="3.60.15.10">
    <property type="entry name" value="Ribonuclease Z/Hydroxyacylglutathione hydrolase-like"/>
    <property type="match status" value="1"/>
</dbReference>
<feature type="domain" description="Metallo-beta-lactamase" evidence="5">
    <location>
        <begin position="30"/>
        <end position="264"/>
    </location>
</feature>
<evidence type="ECO:0000256" key="1">
    <source>
        <dbReference type="ARBA" id="ARBA00007749"/>
    </source>
</evidence>
<dbReference type="RefSeq" id="WP_091265798.1">
    <property type="nucleotide sequence ID" value="NZ_FMCS01000007.1"/>
</dbReference>
<evidence type="ECO:0000256" key="3">
    <source>
        <dbReference type="ARBA" id="ARBA00022801"/>
    </source>
</evidence>
<dbReference type="GO" id="GO:0046872">
    <property type="term" value="F:metal ion binding"/>
    <property type="evidence" value="ECO:0007669"/>
    <property type="project" value="UniProtKB-KW"/>
</dbReference>
<dbReference type="Proteomes" id="UP000199629">
    <property type="component" value="Unassembled WGS sequence"/>
</dbReference>
<dbReference type="InterPro" id="IPR036866">
    <property type="entry name" value="RibonucZ/Hydroxyglut_hydro"/>
</dbReference>
<dbReference type="Pfam" id="PF00753">
    <property type="entry name" value="Lactamase_B"/>
    <property type="match status" value="1"/>
</dbReference>
<sequence length="281" mass="30812">MRIHHLNCGSMREVAPPSDPDGALRPLPAVCHCLLVETDSAGLVLVETGYGTLDVRDPQRRLGPDFLAWAQPVLDPEETAVRQVQRLGYAPDDVRHVVVTHLHRDHTGGLADFPHARVHLHEAEHHAATVVGHDRYLSAHWAHDPHWLTYSGADGERWLGFDGVQQLAGLPPEILLVPLAGHTPGHVAVAVRRPTGGGSAWLVHAGDAYFYRGEVQAGLPPTPPAFDALQASVETDRPLRLRNVDRLRALLAEQPDQIDVVSAHDPWEFARHRQEAPASSV</sequence>
<keyword evidence="3" id="KW-0378">Hydrolase</keyword>
<accession>A0A1C4Y1V2</accession>
<dbReference type="SUPFAM" id="SSF56281">
    <property type="entry name" value="Metallo-hydrolase/oxidoreductase"/>
    <property type="match status" value="1"/>
</dbReference>
<dbReference type="PANTHER" id="PTHR42978">
    <property type="entry name" value="QUORUM-QUENCHING LACTONASE YTNP-RELATED-RELATED"/>
    <property type="match status" value="1"/>
</dbReference>
<protein>
    <submittedName>
        <fullName evidence="6">Metallo-beta-lactamase superfamily protein</fullName>
    </submittedName>
</protein>
<keyword evidence="2" id="KW-0479">Metal-binding</keyword>
<keyword evidence="4" id="KW-0862">Zinc</keyword>
<evidence type="ECO:0000256" key="4">
    <source>
        <dbReference type="ARBA" id="ARBA00022833"/>
    </source>
</evidence>
<evidence type="ECO:0000313" key="7">
    <source>
        <dbReference type="Proteomes" id="UP000199629"/>
    </source>
</evidence>
<dbReference type="AlphaFoldDB" id="A0A1C4Y1V2"/>
<gene>
    <name evidence="6" type="ORF">GA0070214_10767</name>
</gene>
<evidence type="ECO:0000256" key="2">
    <source>
        <dbReference type="ARBA" id="ARBA00022723"/>
    </source>
</evidence>
<keyword evidence="7" id="KW-1185">Reference proteome</keyword>
<reference evidence="7" key="1">
    <citation type="submission" date="2016-06" db="EMBL/GenBank/DDBJ databases">
        <authorList>
            <person name="Varghese N."/>
            <person name="Submissions Spin"/>
        </authorList>
    </citation>
    <scope>NUCLEOTIDE SEQUENCE [LARGE SCALE GENOMIC DNA]</scope>
    <source>
        <strain evidence="7">DSM 45246</strain>
    </source>
</reference>
<dbReference type="PANTHER" id="PTHR42978:SF3">
    <property type="entry name" value="BLR3078 PROTEIN"/>
    <property type="match status" value="1"/>
</dbReference>
<dbReference type="InterPro" id="IPR001279">
    <property type="entry name" value="Metallo-B-lactamas"/>
</dbReference>
<evidence type="ECO:0000313" key="6">
    <source>
        <dbReference type="EMBL" id="SCF14692.1"/>
    </source>
</evidence>
<dbReference type="SMART" id="SM00849">
    <property type="entry name" value="Lactamase_B"/>
    <property type="match status" value="1"/>
</dbReference>
<dbReference type="InterPro" id="IPR051013">
    <property type="entry name" value="MBL_superfamily_lactonases"/>
</dbReference>
<organism evidence="6 7">
    <name type="scientific">Micromonospora chaiyaphumensis</name>
    <dbReference type="NCBI Taxonomy" id="307119"/>
    <lineage>
        <taxon>Bacteria</taxon>
        <taxon>Bacillati</taxon>
        <taxon>Actinomycetota</taxon>
        <taxon>Actinomycetes</taxon>
        <taxon>Micromonosporales</taxon>
        <taxon>Micromonosporaceae</taxon>
        <taxon>Micromonospora</taxon>
    </lineage>
</organism>
<comment type="similarity">
    <text evidence="1">Belongs to the metallo-beta-lactamase superfamily.</text>
</comment>
<proteinExistence type="inferred from homology"/>
<dbReference type="EMBL" id="FMCS01000007">
    <property type="protein sequence ID" value="SCF14692.1"/>
    <property type="molecule type" value="Genomic_DNA"/>
</dbReference>